<dbReference type="InParanoid" id="A0A0D0D8X9"/>
<dbReference type="Proteomes" id="UP000054538">
    <property type="component" value="Unassembled WGS sequence"/>
</dbReference>
<dbReference type="AlphaFoldDB" id="A0A0D0D8X9"/>
<name>A0A0D0D8X9_9AGAM</name>
<accession>A0A0D0D8X9</accession>
<keyword evidence="2" id="KW-1185">Reference proteome</keyword>
<evidence type="ECO:0000313" key="2">
    <source>
        <dbReference type="Proteomes" id="UP000054538"/>
    </source>
</evidence>
<reference evidence="1 2" key="1">
    <citation type="submission" date="2014-04" db="EMBL/GenBank/DDBJ databases">
        <authorList>
            <consortium name="DOE Joint Genome Institute"/>
            <person name="Kuo A."/>
            <person name="Kohler A."/>
            <person name="Jargeat P."/>
            <person name="Nagy L.G."/>
            <person name="Floudas D."/>
            <person name="Copeland A."/>
            <person name="Barry K.W."/>
            <person name="Cichocki N."/>
            <person name="Veneault-Fourrey C."/>
            <person name="LaButti K."/>
            <person name="Lindquist E.A."/>
            <person name="Lipzen A."/>
            <person name="Lundell T."/>
            <person name="Morin E."/>
            <person name="Murat C."/>
            <person name="Sun H."/>
            <person name="Tunlid A."/>
            <person name="Henrissat B."/>
            <person name="Grigoriev I.V."/>
            <person name="Hibbett D.S."/>
            <person name="Martin F."/>
            <person name="Nordberg H.P."/>
            <person name="Cantor M.N."/>
            <person name="Hua S.X."/>
        </authorList>
    </citation>
    <scope>NUCLEOTIDE SEQUENCE [LARGE SCALE GENOMIC DNA]</scope>
    <source>
        <strain evidence="1 2">Ve08.2h10</strain>
    </source>
</reference>
<dbReference type="EMBL" id="KN825186">
    <property type="protein sequence ID" value="KIK93422.1"/>
    <property type="molecule type" value="Genomic_DNA"/>
</dbReference>
<proteinExistence type="predicted"/>
<organism evidence="1 2">
    <name type="scientific">Paxillus rubicundulus Ve08.2h10</name>
    <dbReference type="NCBI Taxonomy" id="930991"/>
    <lineage>
        <taxon>Eukaryota</taxon>
        <taxon>Fungi</taxon>
        <taxon>Dikarya</taxon>
        <taxon>Basidiomycota</taxon>
        <taxon>Agaricomycotina</taxon>
        <taxon>Agaricomycetes</taxon>
        <taxon>Agaricomycetidae</taxon>
        <taxon>Boletales</taxon>
        <taxon>Paxilineae</taxon>
        <taxon>Paxillaceae</taxon>
        <taxon>Paxillus</taxon>
    </lineage>
</organism>
<gene>
    <name evidence="1" type="ORF">PAXRUDRAFT_516113</name>
</gene>
<protein>
    <submittedName>
        <fullName evidence="1">Uncharacterized protein</fullName>
    </submittedName>
</protein>
<sequence length="73" mass="8541">MYYPTLHPYEFVLPLRIFPEALWLLDRLAIQPCPRRSTPNILYRPPAVELTHDALSVAACRPPTSEHKISDRW</sequence>
<evidence type="ECO:0000313" key="1">
    <source>
        <dbReference type="EMBL" id="KIK93422.1"/>
    </source>
</evidence>
<dbReference type="HOGENOM" id="CLU_2705572_0_0_1"/>
<reference evidence="2" key="2">
    <citation type="submission" date="2015-01" db="EMBL/GenBank/DDBJ databases">
        <title>Evolutionary Origins and Diversification of the Mycorrhizal Mutualists.</title>
        <authorList>
            <consortium name="DOE Joint Genome Institute"/>
            <consortium name="Mycorrhizal Genomics Consortium"/>
            <person name="Kohler A."/>
            <person name="Kuo A."/>
            <person name="Nagy L.G."/>
            <person name="Floudas D."/>
            <person name="Copeland A."/>
            <person name="Barry K.W."/>
            <person name="Cichocki N."/>
            <person name="Veneault-Fourrey C."/>
            <person name="LaButti K."/>
            <person name="Lindquist E.A."/>
            <person name="Lipzen A."/>
            <person name="Lundell T."/>
            <person name="Morin E."/>
            <person name="Murat C."/>
            <person name="Riley R."/>
            <person name="Ohm R."/>
            <person name="Sun H."/>
            <person name="Tunlid A."/>
            <person name="Henrissat B."/>
            <person name="Grigoriev I.V."/>
            <person name="Hibbett D.S."/>
            <person name="Martin F."/>
        </authorList>
    </citation>
    <scope>NUCLEOTIDE SEQUENCE [LARGE SCALE GENOMIC DNA]</scope>
    <source>
        <strain evidence="2">Ve08.2h10</strain>
    </source>
</reference>